<feature type="transmembrane region" description="Helical" evidence="8">
    <location>
        <begin position="74"/>
        <end position="95"/>
    </location>
</feature>
<keyword evidence="6 7" id="KW-0472">Membrane</keyword>
<feature type="transmembrane region" description="Helical" evidence="8">
    <location>
        <begin position="29"/>
        <end position="54"/>
    </location>
</feature>
<keyword evidence="3 7" id="KW-1003">Cell membrane</keyword>
<comment type="subcellular location">
    <subcellularLocation>
        <location evidence="1">Cell membrane</location>
        <topology evidence="1">Multi-pass membrane protein</topology>
    </subcellularLocation>
</comment>
<feature type="transmembrane region" description="Helical" evidence="8">
    <location>
        <begin position="444"/>
        <end position="464"/>
    </location>
</feature>
<feature type="transmembrane region" description="Helical" evidence="8">
    <location>
        <begin position="364"/>
        <end position="384"/>
    </location>
</feature>
<protein>
    <submittedName>
        <fullName evidence="9">MBOAT family protein</fullName>
    </submittedName>
</protein>
<dbReference type="InterPro" id="IPR024194">
    <property type="entry name" value="Ac/AlaTfrase_AlgI/DltB"/>
</dbReference>
<evidence type="ECO:0000256" key="7">
    <source>
        <dbReference type="PIRNR" id="PIRNR016636"/>
    </source>
</evidence>
<proteinExistence type="inferred from homology"/>
<keyword evidence="4 8" id="KW-0812">Transmembrane</keyword>
<gene>
    <name evidence="9" type="ORF">FEM33_17570</name>
</gene>
<evidence type="ECO:0000256" key="5">
    <source>
        <dbReference type="ARBA" id="ARBA00022989"/>
    </source>
</evidence>
<reference evidence="9 10" key="1">
    <citation type="submission" date="2019-05" db="EMBL/GenBank/DDBJ databases">
        <authorList>
            <person name="Qu J.-H."/>
        </authorList>
    </citation>
    <scope>NUCLEOTIDE SEQUENCE [LARGE SCALE GENOMIC DNA]</scope>
    <source>
        <strain evidence="9 10">NS28</strain>
    </source>
</reference>
<sequence>MLFNSISFVFFFLIVTSLYFLLPHKYRWFLLLVASCIFYMAFVPIYILILGFTIVIDYYAGIYIENAIGARRKLLLTVSLVANIGILAVFKYYNFISENLTNLLQALGLDISVPLLTILLPIGLSFHTFQAMSYTIEVYRGNQKAVKEFGIYSLYVMFYPQLVAGPIERPQNLLYQFYEKHNFDYFRVKEGLKRMLWGLFKKLVVADRLSLYVDAVYNNIGHHSSSTLIVATIFFAIQIYCDFSGYADIALGSAQVMGFTLMENFKRPYFSKTISEFWSRWHISLSTWFKDYLYISLGGNRVSVPRWYLNLFIVFVVSGLWHGANWTYIIWGALNGIYLVAAIILAKPKAAFNNWIGITGFPRIYLFVQIVTTFILICFTWIFFRANSISDAFKIIGRISRFEGSLYKNETMFYGLMAIGILFISEFVPEYFPQYKLALRSENAAIRIGSYALIILLILSIGVFDGGQFIYFQF</sequence>
<dbReference type="GO" id="GO:0005886">
    <property type="term" value="C:plasma membrane"/>
    <property type="evidence" value="ECO:0007669"/>
    <property type="project" value="UniProtKB-SubCell"/>
</dbReference>
<comment type="caution">
    <text evidence="9">The sequence shown here is derived from an EMBL/GenBank/DDBJ whole genome shotgun (WGS) entry which is preliminary data.</text>
</comment>
<evidence type="ECO:0000256" key="8">
    <source>
        <dbReference type="SAM" id="Phobius"/>
    </source>
</evidence>
<dbReference type="EMBL" id="VBSN01000049">
    <property type="protein sequence ID" value="KAA6438496.1"/>
    <property type="molecule type" value="Genomic_DNA"/>
</dbReference>
<dbReference type="InterPro" id="IPR051085">
    <property type="entry name" value="MB_O-acyltransferase"/>
</dbReference>
<organism evidence="9 10">
    <name type="scientific">Dyadobacter flavalbus</name>
    <dbReference type="NCBI Taxonomy" id="2579942"/>
    <lineage>
        <taxon>Bacteria</taxon>
        <taxon>Pseudomonadati</taxon>
        <taxon>Bacteroidota</taxon>
        <taxon>Cytophagia</taxon>
        <taxon>Cytophagales</taxon>
        <taxon>Spirosomataceae</taxon>
        <taxon>Dyadobacter</taxon>
    </lineage>
</organism>
<dbReference type="PANTHER" id="PTHR13285">
    <property type="entry name" value="ACYLTRANSFERASE"/>
    <property type="match status" value="1"/>
</dbReference>
<dbReference type="Pfam" id="PF03062">
    <property type="entry name" value="MBOAT"/>
    <property type="match status" value="1"/>
</dbReference>
<feature type="transmembrane region" description="Helical" evidence="8">
    <location>
        <begin position="307"/>
        <end position="324"/>
    </location>
</feature>
<evidence type="ECO:0000313" key="9">
    <source>
        <dbReference type="EMBL" id="KAA6438496.1"/>
    </source>
</evidence>
<dbReference type="GO" id="GO:0016746">
    <property type="term" value="F:acyltransferase activity"/>
    <property type="evidence" value="ECO:0007669"/>
    <property type="project" value="UniProtKB-KW"/>
</dbReference>
<comment type="similarity">
    <text evidence="2 7">Belongs to the membrane-bound acyltransferase family.</text>
</comment>
<keyword evidence="10" id="KW-1185">Reference proteome</keyword>
<feature type="transmembrane region" description="Helical" evidence="8">
    <location>
        <begin position="412"/>
        <end position="432"/>
    </location>
</feature>
<dbReference type="PIRSF" id="PIRSF500217">
    <property type="entry name" value="AlgI"/>
    <property type="match status" value="1"/>
</dbReference>
<dbReference type="InterPro" id="IPR004299">
    <property type="entry name" value="MBOAT_fam"/>
</dbReference>
<accession>A0A5M8QV30</accession>
<dbReference type="PIRSF" id="PIRSF016636">
    <property type="entry name" value="AlgI_DltB"/>
    <property type="match status" value="1"/>
</dbReference>
<keyword evidence="7" id="KW-0808">Transferase</keyword>
<dbReference type="AlphaFoldDB" id="A0A5M8QV30"/>
<keyword evidence="5 8" id="KW-1133">Transmembrane helix</keyword>
<evidence type="ECO:0000256" key="4">
    <source>
        <dbReference type="ARBA" id="ARBA00022692"/>
    </source>
</evidence>
<feature type="transmembrane region" description="Helical" evidence="8">
    <location>
        <begin position="149"/>
        <end position="167"/>
    </location>
</feature>
<keyword evidence="7" id="KW-0012">Acyltransferase</keyword>
<feature type="transmembrane region" description="Helical" evidence="8">
    <location>
        <begin position="6"/>
        <end position="22"/>
    </location>
</feature>
<evidence type="ECO:0000256" key="1">
    <source>
        <dbReference type="ARBA" id="ARBA00004651"/>
    </source>
</evidence>
<name>A0A5M8QV30_9BACT</name>
<dbReference type="InterPro" id="IPR028362">
    <property type="entry name" value="AlgI"/>
</dbReference>
<feature type="transmembrane region" description="Helical" evidence="8">
    <location>
        <begin position="107"/>
        <end position="129"/>
    </location>
</feature>
<evidence type="ECO:0000256" key="3">
    <source>
        <dbReference type="ARBA" id="ARBA00022475"/>
    </source>
</evidence>
<dbReference type="GO" id="GO:0042121">
    <property type="term" value="P:alginic acid biosynthetic process"/>
    <property type="evidence" value="ECO:0007669"/>
    <property type="project" value="InterPro"/>
</dbReference>
<dbReference type="Proteomes" id="UP000323994">
    <property type="component" value="Unassembled WGS sequence"/>
</dbReference>
<evidence type="ECO:0000256" key="6">
    <source>
        <dbReference type="ARBA" id="ARBA00023136"/>
    </source>
</evidence>
<evidence type="ECO:0000256" key="2">
    <source>
        <dbReference type="ARBA" id="ARBA00010323"/>
    </source>
</evidence>
<evidence type="ECO:0000313" key="10">
    <source>
        <dbReference type="Proteomes" id="UP000323994"/>
    </source>
</evidence>
<feature type="transmembrane region" description="Helical" evidence="8">
    <location>
        <begin position="330"/>
        <end position="352"/>
    </location>
</feature>
<dbReference type="OrthoDB" id="9805788at2"/>
<dbReference type="PANTHER" id="PTHR13285:SF18">
    <property type="entry name" value="PROTEIN-CYSTEINE N-PALMITOYLTRANSFERASE RASP"/>
    <property type="match status" value="1"/>
</dbReference>